<gene>
    <name evidence="1" type="ORF">RM538_03920</name>
</gene>
<protein>
    <submittedName>
        <fullName evidence="1">Lipopolysaccharide kinase InaA family protein</fullName>
    </submittedName>
</protein>
<accession>A0ABU2YAC0</accession>
<dbReference type="EMBL" id="JAVRHZ010000001">
    <property type="protein sequence ID" value="MDT0555138.1"/>
    <property type="molecule type" value="Genomic_DNA"/>
</dbReference>
<sequence>MSKTLVVHPQQDTITKADVENLIASFHTLEGGINKRNVIKVTQVKNIPLNIKSFKVPHLINKIAYGFFRDSKAKRSFYYAQKLLDKDVKTPEPIAFIENRKGGLLYDSYYVSKHLSYDFTIRELVDDNNFPNYEAIMREFTRFTFSLHEKGINFLDHSPGNTLIIKKDVGHDFYLVDLNRMNFETMGFHKRMKNFARLSPKNAMLELLCDEYAKHYTSQSKEKIKQVMYYYSHKFSSSFKRRERFKEKYFFWRKKRKKA</sequence>
<proteinExistence type="predicted"/>
<organism evidence="1 2">
    <name type="scientific">Patiriisocius hiemis</name>
    <dbReference type="NCBI Taxonomy" id="3075604"/>
    <lineage>
        <taxon>Bacteria</taxon>
        <taxon>Pseudomonadati</taxon>
        <taxon>Bacteroidota</taxon>
        <taxon>Flavobacteriia</taxon>
        <taxon>Flavobacteriales</taxon>
        <taxon>Flavobacteriaceae</taxon>
        <taxon>Patiriisocius</taxon>
    </lineage>
</organism>
<dbReference type="GO" id="GO:0016301">
    <property type="term" value="F:kinase activity"/>
    <property type="evidence" value="ECO:0007669"/>
    <property type="project" value="UniProtKB-KW"/>
</dbReference>
<keyword evidence="1" id="KW-0418">Kinase</keyword>
<dbReference type="RefSeq" id="WP_311332086.1">
    <property type="nucleotide sequence ID" value="NZ_JAVRHZ010000001.1"/>
</dbReference>
<evidence type="ECO:0000313" key="1">
    <source>
        <dbReference type="EMBL" id="MDT0555138.1"/>
    </source>
</evidence>
<evidence type="ECO:0000313" key="2">
    <source>
        <dbReference type="Proteomes" id="UP001254488"/>
    </source>
</evidence>
<dbReference type="Pfam" id="PF06293">
    <property type="entry name" value="Kdo"/>
    <property type="match status" value="1"/>
</dbReference>
<reference evidence="1 2" key="1">
    <citation type="submission" date="2023-09" db="EMBL/GenBank/DDBJ databases">
        <authorList>
            <person name="Rey-Velasco X."/>
        </authorList>
    </citation>
    <scope>NUCLEOTIDE SEQUENCE [LARGE SCALE GENOMIC DNA]</scope>
    <source>
        <strain evidence="1 2">W242</strain>
    </source>
</reference>
<name>A0ABU2YAC0_9FLAO</name>
<keyword evidence="1" id="KW-0808">Transferase</keyword>
<keyword evidence="2" id="KW-1185">Reference proteome</keyword>
<dbReference type="Proteomes" id="UP001254488">
    <property type="component" value="Unassembled WGS sequence"/>
</dbReference>
<comment type="caution">
    <text evidence="1">The sequence shown here is derived from an EMBL/GenBank/DDBJ whole genome shotgun (WGS) entry which is preliminary data.</text>
</comment>